<dbReference type="Proteomes" id="UP000001070">
    <property type="component" value="Unassembled WGS sequence"/>
</dbReference>
<protein>
    <submittedName>
        <fullName evidence="1">GH19028</fullName>
    </submittedName>
</protein>
<reference evidence="1 2" key="1">
    <citation type="journal article" date="2007" name="Nature">
        <title>Evolution of genes and genomes on the Drosophila phylogeny.</title>
        <authorList>
            <consortium name="Drosophila 12 Genomes Consortium"/>
            <person name="Clark A.G."/>
            <person name="Eisen M.B."/>
            <person name="Smith D.R."/>
            <person name="Bergman C.M."/>
            <person name="Oliver B."/>
            <person name="Markow T.A."/>
            <person name="Kaufman T.C."/>
            <person name="Kellis M."/>
            <person name="Gelbart W."/>
            <person name="Iyer V.N."/>
            <person name="Pollard D.A."/>
            <person name="Sackton T.B."/>
            <person name="Larracuente A.M."/>
            <person name="Singh N.D."/>
            <person name="Abad J.P."/>
            <person name="Abt D.N."/>
            <person name="Adryan B."/>
            <person name="Aguade M."/>
            <person name="Akashi H."/>
            <person name="Anderson W.W."/>
            <person name="Aquadro C.F."/>
            <person name="Ardell D.H."/>
            <person name="Arguello R."/>
            <person name="Artieri C.G."/>
            <person name="Barbash D.A."/>
            <person name="Barker D."/>
            <person name="Barsanti P."/>
            <person name="Batterham P."/>
            <person name="Batzoglou S."/>
            <person name="Begun D."/>
            <person name="Bhutkar A."/>
            <person name="Blanco E."/>
            <person name="Bosak S.A."/>
            <person name="Bradley R.K."/>
            <person name="Brand A.D."/>
            <person name="Brent M.R."/>
            <person name="Brooks A.N."/>
            <person name="Brown R.H."/>
            <person name="Butlin R.K."/>
            <person name="Caggese C."/>
            <person name="Calvi B.R."/>
            <person name="Bernardo de Carvalho A."/>
            <person name="Caspi A."/>
            <person name="Castrezana S."/>
            <person name="Celniker S.E."/>
            <person name="Chang J.L."/>
            <person name="Chapple C."/>
            <person name="Chatterji S."/>
            <person name="Chinwalla A."/>
            <person name="Civetta A."/>
            <person name="Clifton S.W."/>
            <person name="Comeron J.M."/>
            <person name="Costello J.C."/>
            <person name="Coyne J.A."/>
            <person name="Daub J."/>
            <person name="David R.G."/>
            <person name="Delcher A.L."/>
            <person name="Delehaunty K."/>
            <person name="Do C.B."/>
            <person name="Ebling H."/>
            <person name="Edwards K."/>
            <person name="Eickbush T."/>
            <person name="Evans J.D."/>
            <person name="Filipski A."/>
            <person name="Findeiss S."/>
            <person name="Freyhult E."/>
            <person name="Fulton L."/>
            <person name="Fulton R."/>
            <person name="Garcia A.C."/>
            <person name="Gardiner A."/>
            <person name="Garfield D.A."/>
            <person name="Garvin B.E."/>
            <person name="Gibson G."/>
            <person name="Gilbert D."/>
            <person name="Gnerre S."/>
            <person name="Godfrey J."/>
            <person name="Good R."/>
            <person name="Gotea V."/>
            <person name="Gravely B."/>
            <person name="Greenberg A.J."/>
            <person name="Griffiths-Jones S."/>
            <person name="Gross S."/>
            <person name="Guigo R."/>
            <person name="Gustafson E.A."/>
            <person name="Haerty W."/>
            <person name="Hahn M.W."/>
            <person name="Halligan D.L."/>
            <person name="Halpern A.L."/>
            <person name="Halter G.M."/>
            <person name="Han M.V."/>
            <person name="Heger A."/>
            <person name="Hillier L."/>
            <person name="Hinrichs A.S."/>
            <person name="Holmes I."/>
            <person name="Hoskins R.A."/>
            <person name="Hubisz M.J."/>
            <person name="Hultmark D."/>
            <person name="Huntley M.A."/>
            <person name="Jaffe D.B."/>
            <person name="Jagadeeshan S."/>
            <person name="Jeck W.R."/>
            <person name="Johnson J."/>
            <person name="Jones C.D."/>
            <person name="Jordan W.C."/>
            <person name="Karpen G.H."/>
            <person name="Kataoka E."/>
            <person name="Keightley P.D."/>
            <person name="Kheradpour P."/>
            <person name="Kirkness E.F."/>
            <person name="Koerich L.B."/>
            <person name="Kristiansen K."/>
            <person name="Kudrna D."/>
            <person name="Kulathinal R.J."/>
            <person name="Kumar S."/>
            <person name="Kwok R."/>
            <person name="Lander E."/>
            <person name="Langley C.H."/>
            <person name="Lapoint R."/>
            <person name="Lazzaro B.P."/>
            <person name="Lee S.J."/>
            <person name="Levesque L."/>
            <person name="Li R."/>
            <person name="Lin C.F."/>
            <person name="Lin M.F."/>
            <person name="Lindblad-Toh K."/>
            <person name="Llopart A."/>
            <person name="Long M."/>
            <person name="Low L."/>
            <person name="Lozovsky E."/>
            <person name="Lu J."/>
            <person name="Luo M."/>
            <person name="Machado C.A."/>
            <person name="Makalowski W."/>
            <person name="Marzo M."/>
            <person name="Matsuda M."/>
            <person name="Matzkin L."/>
            <person name="McAllister B."/>
            <person name="McBride C.S."/>
            <person name="McKernan B."/>
            <person name="McKernan K."/>
            <person name="Mendez-Lago M."/>
            <person name="Minx P."/>
            <person name="Mollenhauer M.U."/>
            <person name="Montooth K."/>
            <person name="Mount S.M."/>
            <person name="Mu X."/>
            <person name="Myers E."/>
            <person name="Negre B."/>
            <person name="Newfeld S."/>
            <person name="Nielsen R."/>
            <person name="Noor M.A."/>
            <person name="O'Grady P."/>
            <person name="Pachter L."/>
            <person name="Papaceit M."/>
            <person name="Parisi M.J."/>
            <person name="Parisi M."/>
            <person name="Parts L."/>
            <person name="Pedersen J.S."/>
            <person name="Pesole G."/>
            <person name="Phillippy A.M."/>
            <person name="Ponting C.P."/>
            <person name="Pop M."/>
            <person name="Porcelli D."/>
            <person name="Powell J.R."/>
            <person name="Prohaska S."/>
            <person name="Pruitt K."/>
            <person name="Puig M."/>
            <person name="Quesneville H."/>
            <person name="Ram K.R."/>
            <person name="Rand D."/>
            <person name="Rasmussen M.D."/>
            <person name="Reed L.K."/>
            <person name="Reenan R."/>
            <person name="Reily A."/>
            <person name="Remington K.A."/>
            <person name="Rieger T.T."/>
            <person name="Ritchie M.G."/>
            <person name="Robin C."/>
            <person name="Rogers Y.H."/>
            <person name="Rohde C."/>
            <person name="Rozas J."/>
            <person name="Rubenfield M.J."/>
            <person name="Ruiz A."/>
            <person name="Russo S."/>
            <person name="Salzberg S.L."/>
            <person name="Sanchez-Gracia A."/>
            <person name="Saranga D.J."/>
            <person name="Sato H."/>
            <person name="Schaeffer S.W."/>
            <person name="Schatz M.C."/>
            <person name="Schlenke T."/>
            <person name="Schwartz R."/>
            <person name="Segarra C."/>
            <person name="Singh R.S."/>
            <person name="Sirot L."/>
            <person name="Sirota M."/>
            <person name="Sisneros N.B."/>
            <person name="Smith C.D."/>
            <person name="Smith T.F."/>
            <person name="Spieth J."/>
            <person name="Stage D.E."/>
            <person name="Stark A."/>
            <person name="Stephan W."/>
            <person name="Strausberg R.L."/>
            <person name="Strempel S."/>
            <person name="Sturgill D."/>
            <person name="Sutton G."/>
            <person name="Sutton G.G."/>
            <person name="Tao W."/>
            <person name="Teichmann S."/>
            <person name="Tobari Y.N."/>
            <person name="Tomimura Y."/>
            <person name="Tsolas J.M."/>
            <person name="Valente V.L."/>
            <person name="Venter E."/>
            <person name="Venter J.C."/>
            <person name="Vicario S."/>
            <person name="Vieira F.G."/>
            <person name="Vilella A.J."/>
            <person name="Villasante A."/>
            <person name="Walenz B."/>
            <person name="Wang J."/>
            <person name="Wasserman M."/>
            <person name="Watts T."/>
            <person name="Wilson D."/>
            <person name="Wilson R.K."/>
            <person name="Wing R.A."/>
            <person name="Wolfner M.F."/>
            <person name="Wong A."/>
            <person name="Wong G.K."/>
            <person name="Wu C.I."/>
            <person name="Wu G."/>
            <person name="Yamamoto D."/>
            <person name="Yang H.P."/>
            <person name="Yang S.P."/>
            <person name="Yorke J.A."/>
            <person name="Yoshida K."/>
            <person name="Zdobnov E."/>
            <person name="Zhang P."/>
            <person name="Zhang Y."/>
            <person name="Zimin A.V."/>
            <person name="Baldwin J."/>
            <person name="Abdouelleil A."/>
            <person name="Abdulkadir J."/>
            <person name="Abebe A."/>
            <person name="Abera B."/>
            <person name="Abreu J."/>
            <person name="Acer S.C."/>
            <person name="Aftuck L."/>
            <person name="Alexander A."/>
            <person name="An P."/>
            <person name="Anderson E."/>
            <person name="Anderson S."/>
            <person name="Arachi H."/>
            <person name="Azer M."/>
            <person name="Bachantsang P."/>
            <person name="Barry A."/>
            <person name="Bayul T."/>
            <person name="Berlin A."/>
            <person name="Bessette D."/>
            <person name="Bloom T."/>
            <person name="Blye J."/>
            <person name="Boguslavskiy L."/>
            <person name="Bonnet C."/>
            <person name="Boukhgalter B."/>
            <person name="Bourzgui I."/>
            <person name="Brown A."/>
            <person name="Cahill P."/>
            <person name="Channer S."/>
            <person name="Cheshatsang Y."/>
            <person name="Chuda L."/>
            <person name="Citroen M."/>
            <person name="Collymore A."/>
            <person name="Cooke P."/>
            <person name="Costello M."/>
            <person name="D'Aco K."/>
            <person name="Daza R."/>
            <person name="De Haan G."/>
            <person name="DeGray S."/>
            <person name="DeMaso C."/>
            <person name="Dhargay N."/>
            <person name="Dooley K."/>
            <person name="Dooley E."/>
            <person name="Doricent M."/>
            <person name="Dorje P."/>
            <person name="Dorjee K."/>
            <person name="Dupes A."/>
            <person name="Elong R."/>
            <person name="Falk J."/>
            <person name="Farina A."/>
            <person name="Faro S."/>
            <person name="Ferguson D."/>
            <person name="Fisher S."/>
            <person name="Foley C.D."/>
            <person name="Franke A."/>
            <person name="Friedrich D."/>
            <person name="Gadbois L."/>
            <person name="Gearin G."/>
            <person name="Gearin C.R."/>
            <person name="Giannoukos G."/>
            <person name="Goode T."/>
            <person name="Graham J."/>
            <person name="Grandbois E."/>
            <person name="Grewal S."/>
            <person name="Gyaltsen K."/>
            <person name="Hafez N."/>
            <person name="Hagos B."/>
            <person name="Hall J."/>
            <person name="Henson C."/>
            <person name="Hollinger A."/>
            <person name="Honan T."/>
            <person name="Huard M.D."/>
            <person name="Hughes L."/>
            <person name="Hurhula B."/>
            <person name="Husby M.E."/>
            <person name="Kamat A."/>
            <person name="Kanga B."/>
            <person name="Kashin S."/>
            <person name="Khazanovich D."/>
            <person name="Kisner P."/>
            <person name="Lance K."/>
            <person name="Lara M."/>
            <person name="Lee W."/>
            <person name="Lennon N."/>
            <person name="Letendre F."/>
            <person name="LeVine R."/>
            <person name="Lipovsky A."/>
            <person name="Liu X."/>
            <person name="Liu J."/>
            <person name="Liu S."/>
            <person name="Lokyitsang T."/>
            <person name="Lokyitsang Y."/>
            <person name="Lubonja R."/>
            <person name="Lui A."/>
            <person name="MacDonald P."/>
            <person name="Magnisalis V."/>
            <person name="Maru K."/>
            <person name="Matthews C."/>
            <person name="McCusker W."/>
            <person name="McDonough S."/>
            <person name="Mehta T."/>
            <person name="Meldrim J."/>
            <person name="Meneus L."/>
            <person name="Mihai O."/>
            <person name="Mihalev A."/>
            <person name="Mihova T."/>
            <person name="Mittelman R."/>
            <person name="Mlenga V."/>
            <person name="Montmayeur A."/>
            <person name="Mulrain L."/>
            <person name="Navidi A."/>
            <person name="Naylor J."/>
            <person name="Negash T."/>
            <person name="Nguyen T."/>
            <person name="Nguyen N."/>
            <person name="Nicol R."/>
            <person name="Norbu C."/>
            <person name="Norbu N."/>
            <person name="Novod N."/>
            <person name="O'Neill B."/>
            <person name="Osman S."/>
            <person name="Markiewicz E."/>
            <person name="Oyono O.L."/>
            <person name="Patti C."/>
            <person name="Phunkhang P."/>
            <person name="Pierre F."/>
            <person name="Priest M."/>
            <person name="Raghuraman S."/>
            <person name="Rege F."/>
            <person name="Reyes R."/>
            <person name="Rise C."/>
            <person name="Rogov P."/>
            <person name="Ross K."/>
            <person name="Ryan E."/>
            <person name="Settipalli S."/>
            <person name="Shea T."/>
            <person name="Sherpa N."/>
            <person name="Shi L."/>
            <person name="Shih D."/>
            <person name="Sparrow T."/>
            <person name="Spaulding J."/>
            <person name="Stalker J."/>
            <person name="Stange-Thomann N."/>
            <person name="Stavropoulos S."/>
            <person name="Stone C."/>
            <person name="Strader C."/>
            <person name="Tesfaye S."/>
            <person name="Thomson T."/>
            <person name="Thoulutsang Y."/>
            <person name="Thoulutsang D."/>
            <person name="Topham K."/>
            <person name="Topping I."/>
            <person name="Tsamla T."/>
            <person name="Vassiliev H."/>
            <person name="Vo A."/>
            <person name="Wangchuk T."/>
            <person name="Wangdi T."/>
            <person name="Weiand M."/>
            <person name="Wilkinson J."/>
            <person name="Wilson A."/>
            <person name="Yadav S."/>
            <person name="Young G."/>
            <person name="Yu Q."/>
            <person name="Zembek L."/>
            <person name="Zhong D."/>
            <person name="Zimmer A."/>
            <person name="Zwirko Z."/>
            <person name="Jaffe D.B."/>
            <person name="Alvarez P."/>
            <person name="Brockman W."/>
            <person name="Butler J."/>
            <person name="Chin C."/>
            <person name="Gnerre S."/>
            <person name="Grabherr M."/>
            <person name="Kleber M."/>
            <person name="Mauceli E."/>
            <person name="MacCallum I."/>
        </authorList>
    </citation>
    <scope>NUCLEOTIDE SEQUENCE [LARGE SCALE GENOMIC DNA]</scope>
    <source>
        <strain evidence="2">Tucson 15287-2541.00</strain>
    </source>
</reference>
<dbReference type="PhylomeDB" id="B4JI42"/>
<organism evidence="2">
    <name type="scientific">Drosophila grimshawi</name>
    <name type="common">Hawaiian fruit fly</name>
    <name type="synonym">Idiomyia grimshawi</name>
    <dbReference type="NCBI Taxonomy" id="7222"/>
    <lineage>
        <taxon>Eukaryota</taxon>
        <taxon>Metazoa</taxon>
        <taxon>Ecdysozoa</taxon>
        <taxon>Arthropoda</taxon>
        <taxon>Hexapoda</taxon>
        <taxon>Insecta</taxon>
        <taxon>Pterygota</taxon>
        <taxon>Neoptera</taxon>
        <taxon>Endopterygota</taxon>
        <taxon>Diptera</taxon>
        <taxon>Brachycera</taxon>
        <taxon>Muscomorpha</taxon>
        <taxon>Ephydroidea</taxon>
        <taxon>Drosophilidae</taxon>
        <taxon>Drosophila</taxon>
        <taxon>Hawaiian Drosophila</taxon>
    </lineage>
</organism>
<keyword evidence="2" id="KW-1185">Reference proteome</keyword>
<proteinExistence type="predicted"/>
<dbReference type="AlphaFoldDB" id="B4JI42"/>
<gene>
    <name evidence="1" type="primary">Dgri\GH19028</name>
    <name evidence="1" type="ORF">Dgri_GH19028</name>
</gene>
<sequence length="118" mass="13300">MDDEENSTENNLDLKNDLIFVDNVLRSLKVQADADAHVLLLKEAYALAIDKLVKARRFADVKNKSLIDVEDLRVADVEKVKMLPTGGESDLEYNAHLKQLLSKMSKNNETKINDCESP</sequence>
<name>B4JI42_DROGR</name>
<evidence type="ECO:0000313" key="2">
    <source>
        <dbReference type="Proteomes" id="UP000001070"/>
    </source>
</evidence>
<dbReference type="HOGENOM" id="CLU_141834_0_0_1"/>
<evidence type="ECO:0000313" key="1">
    <source>
        <dbReference type="EMBL" id="EDV92923.1"/>
    </source>
</evidence>
<dbReference type="EMBL" id="CH916369">
    <property type="protein sequence ID" value="EDV92923.1"/>
    <property type="molecule type" value="Genomic_DNA"/>
</dbReference>
<accession>B4JI42</accession>
<dbReference type="OrthoDB" id="7872845at2759"/>
<dbReference type="InParanoid" id="B4JI42"/>